<dbReference type="GO" id="GO:1904680">
    <property type="term" value="F:peptide transmembrane transporter activity"/>
    <property type="evidence" value="ECO:0007669"/>
    <property type="project" value="TreeGrafter"/>
</dbReference>
<dbReference type="InterPro" id="IPR030678">
    <property type="entry name" value="Peptide/Ni-bd"/>
</dbReference>
<dbReference type="InterPro" id="IPR000914">
    <property type="entry name" value="SBP_5_dom"/>
</dbReference>
<keyword evidence="4 5" id="KW-0732">Signal</keyword>
<dbReference type="PANTHER" id="PTHR30290:SF9">
    <property type="entry name" value="OLIGOPEPTIDE-BINDING PROTEIN APPA"/>
    <property type="match status" value="1"/>
</dbReference>
<dbReference type="Gene3D" id="3.40.190.10">
    <property type="entry name" value="Periplasmic binding protein-like II"/>
    <property type="match status" value="1"/>
</dbReference>
<reference evidence="7 8" key="1">
    <citation type="submission" date="2016-10" db="EMBL/GenBank/DDBJ databases">
        <authorList>
            <person name="Varghese N."/>
            <person name="Submissions S."/>
        </authorList>
    </citation>
    <scope>NUCLEOTIDE SEQUENCE [LARGE SCALE GENOMIC DNA]</scope>
    <source>
        <strain evidence="7 8">DSM 18839</strain>
    </source>
</reference>
<protein>
    <submittedName>
        <fullName evidence="7">Peptide/nickel transport system substrate-binding protein</fullName>
    </submittedName>
</protein>
<dbReference type="PANTHER" id="PTHR30290">
    <property type="entry name" value="PERIPLASMIC BINDING COMPONENT OF ABC TRANSPORTER"/>
    <property type="match status" value="1"/>
</dbReference>
<keyword evidence="8" id="KW-1185">Reference proteome</keyword>
<dbReference type="PIRSF" id="PIRSF002741">
    <property type="entry name" value="MppA"/>
    <property type="match status" value="1"/>
</dbReference>
<dbReference type="AlphaFoldDB" id="A0A8G2F3Z0"/>
<evidence type="ECO:0000259" key="6">
    <source>
        <dbReference type="Pfam" id="PF00496"/>
    </source>
</evidence>
<feature type="signal peptide" evidence="5">
    <location>
        <begin position="1"/>
        <end position="23"/>
    </location>
</feature>
<feature type="chain" id="PRO_5034180751" evidence="5">
    <location>
        <begin position="24"/>
        <end position="537"/>
    </location>
</feature>
<gene>
    <name evidence="7" type="ORF">SAMN05660686_03085</name>
</gene>
<evidence type="ECO:0000313" key="8">
    <source>
        <dbReference type="Proteomes" id="UP000198615"/>
    </source>
</evidence>
<dbReference type="OrthoDB" id="9803988at2"/>
<evidence type="ECO:0000256" key="3">
    <source>
        <dbReference type="ARBA" id="ARBA00022448"/>
    </source>
</evidence>
<accession>A0A8G2F3Z0</accession>
<feature type="domain" description="Solute-binding protein family 5" evidence="6">
    <location>
        <begin position="67"/>
        <end position="448"/>
    </location>
</feature>
<dbReference type="RefSeq" id="WP_028794336.1">
    <property type="nucleotide sequence ID" value="NZ_FNBW01000009.1"/>
</dbReference>
<comment type="subcellular location">
    <subcellularLocation>
        <location evidence="1">Periplasm</location>
    </subcellularLocation>
</comment>
<comment type="similarity">
    <text evidence="2">Belongs to the bacterial solute-binding protein 5 family.</text>
</comment>
<dbReference type="Proteomes" id="UP000198615">
    <property type="component" value="Unassembled WGS sequence"/>
</dbReference>
<keyword evidence="3" id="KW-0813">Transport</keyword>
<sequence>MSFIRRLGVTAVAMAALAGPAMAEDITIGVRSEPSSMDPYYHNLGPNNAIIGHVFARLVDFDPNQQLVPSIAESYKALDDTTWEFKLRPGLKFHDGSDLTVDDVIYSFERADGYTGGNSSFRIYTKGKTLKKVDDLTLHISTEEPYPLMPNDLTTVMIMSSEAKGTGSADTNKGIEASDFNDGTATIGSGPYKFVEWKKGDRIVMEKYDGYVGPFDQTWDKVTFRFIPSEPARVAALLAGDVDMIDNVPTSDIATLEKNKDVSLSDGVSNRVIYLHLDQFREKSPFVTDKEGNPLDKNPLLDPRVRKAISMMINRPAIVERVMEGVALPAGQLLPDGFFGRSPNLKPEKYDVAGAKKLLAEAGYPDGFGLTIHGPNDRYINDAKICEAIGQLLSAAGIPTKVVTMPKNVFFSRASKGADGEPEFSFVLVGWGSGTGEASSPLKSLLATHDPSKGWGASNRGRHSDPKVDALIGQALATVDDEKRGKLLAEATDIAIGQNQGIIPLHYQVNTWGTRKGLTYRARTDERTLAYDLVKAN</sequence>
<proteinExistence type="inferred from homology"/>
<evidence type="ECO:0000256" key="1">
    <source>
        <dbReference type="ARBA" id="ARBA00004418"/>
    </source>
</evidence>
<name>A0A8G2F3Z0_9PROT</name>
<dbReference type="Gene3D" id="3.10.105.10">
    <property type="entry name" value="Dipeptide-binding Protein, Domain 3"/>
    <property type="match status" value="1"/>
</dbReference>
<dbReference type="EMBL" id="FNBW01000009">
    <property type="protein sequence ID" value="SDG02398.1"/>
    <property type="molecule type" value="Genomic_DNA"/>
</dbReference>
<evidence type="ECO:0000313" key="7">
    <source>
        <dbReference type="EMBL" id="SDG02398.1"/>
    </source>
</evidence>
<organism evidence="7 8">
    <name type="scientific">Thalassobaculum litoreum DSM 18839</name>
    <dbReference type="NCBI Taxonomy" id="1123362"/>
    <lineage>
        <taxon>Bacteria</taxon>
        <taxon>Pseudomonadati</taxon>
        <taxon>Pseudomonadota</taxon>
        <taxon>Alphaproteobacteria</taxon>
        <taxon>Rhodospirillales</taxon>
        <taxon>Thalassobaculaceae</taxon>
        <taxon>Thalassobaculum</taxon>
    </lineage>
</organism>
<dbReference type="SUPFAM" id="SSF53850">
    <property type="entry name" value="Periplasmic binding protein-like II"/>
    <property type="match status" value="1"/>
</dbReference>
<evidence type="ECO:0000256" key="2">
    <source>
        <dbReference type="ARBA" id="ARBA00005695"/>
    </source>
</evidence>
<dbReference type="InterPro" id="IPR039424">
    <property type="entry name" value="SBP_5"/>
</dbReference>
<evidence type="ECO:0000256" key="5">
    <source>
        <dbReference type="SAM" id="SignalP"/>
    </source>
</evidence>
<dbReference type="Gene3D" id="3.90.76.10">
    <property type="entry name" value="Dipeptide-binding Protein, Domain 1"/>
    <property type="match status" value="1"/>
</dbReference>
<dbReference type="CDD" id="cd08498">
    <property type="entry name" value="PBP2_NikA_DppA_OppA_like_2"/>
    <property type="match status" value="1"/>
</dbReference>
<evidence type="ECO:0000256" key="4">
    <source>
        <dbReference type="ARBA" id="ARBA00022729"/>
    </source>
</evidence>
<dbReference type="GO" id="GO:0043190">
    <property type="term" value="C:ATP-binding cassette (ABC) transporter complex"/>
    <property type="evidence" value="ECO:0007669"/>
    <property type="project" value="InterPro"/>
</dbReference>
<dbReference type="GO" id="GO:0030288">
    <property type="term" value="C:outer membrane-bounded periplasmic space"/>
    <property type="evidence" value="ECO:0007669"/>
    <property type="project" value="UniProtKB-ARBA"/>
</dbReference>
<dbReference type="GO" id="GO:0015833">
    <property type="term" value="P:peptide transport"/>
    <property type="evidence" value="ECO:0007669"/>
    <property type="project" value="TreeGrafter"/>
</dbReference>
<comment type="caution">
    <text evidence="7">The sequence shown here is derived from an EMBL/GenBank/DDBJ whole genome shotgun (WGS) entry which is preliminary data.</text>
</comment>
<dbReference type="Pfam" id="PF00496">
    <property type="entry name" value="SBP_bac_5"/>
    <property type="match status" value="1"/>
</dbReference>